<organism evidence="8">
    <name type="scientific">Clastoptera arizonana</name>
    <name type="common">Arizona spittle bug</name>
    <dbReference type="NCBI Taxonomy" id="38151"/>
    <lineage>
        <taxon>Eukaryota</taxon>
        <taxon>Metazoa</taxon>
        <taxon>Ecdysozoa</taxon>
        <taxon>Arthropoda</taxon>
        <taxon>Hexapoda</taxon>
        <taxon>Insecta</taxon>
        <taxon>Pterygota</taxon>
        <taxon>Neoptera</taxon>
        <taxon>Paraneoptera</taxon>
        <taxon>Hemiptera</taxon>
        <taxon>Auchenorrhyncha</taxon>
        <taxon>Cercopoidea</taxon>
        <taxon>Clastopteridae</taxon>
        <taxon>Clastoptera</taxon>
    </lineage>
</organism>
<dbReference type="PANTHER" id="PTHR12241:SF161">
    <property type="entry name" value="TUBULIN POLYGLUTAMYLASE TTLL6"/>
    <property type="match status" value="1"/>
</dbReference>
<dbReference type="PROSITE" id="PS51221">
    <property type="entry name" value="TTL"/>
    <property type="match status" value="1"/>
</dbReference>
<evidence type="ECO:0000313" key="7">
    <source>
        <dbReference type="EMBL" id="JAS09864.1"/>
    </source>
</evidence>
<dbReference type="GO" id="GO:0005874">
    <property type="term" value="C:microtubule"/>
    <property type="evidence" value="ECO:0007669"/>
    <property type="project" value="UniProtKB-KW"/>
</dbReference>
<keyword evidence="3" id="KW-0493">Microtubule</keyword>
<keyword evidence="2" id="KW-0436">Ligase</keyword>
<evidence type="ECO:0000256" key="1">
    <source>
        <dbReference type="ARBA" id="ARBA00006820"/>
    </source>
</evidence>
<evidence type="ECO:0000256" key="3">
    <source>
        <dbReference type="ARBA" id="ARBA00022701"/>
    </source>
</evidence>
<evidence type="ECO:0000256" key="4">
    <source>
        <dbReference type="ARBA" id="ARBA00022741"/>
    </source>
</evidence>
<sequence length="735" mass="85833">MKNISHNDCFDKLQRSNTSDCQENQLSSPNIKNLKPENGINSSSENNEIYEMNYKKSLLYKKTWPQIKKKRKRKTSSICLESCKYNIIRKIAKTFDMKEVQENDEWNVYWTDCLISTERVKEMRGFQRINHFPGMTEICRKDLLARNLNRMLKYFPKEYNFFPKTWCLPVDFGEALNYSRKKNRTYILKPDIGCRGKGIFLTKSLKDLKPFERMICQIYISKPFLIDGLKFDLRIYTLITSCDPLRIYVYNEGLARFATSRYCEPAPHNSTNMFMHLTNYSVNKYSRTYVVDDEAGTKRRISTINAWLERKEHDVSKIWASIDDIIVKTVIAAYPTLKHSYHTCFPSHEQTSACFELLGFDILLDYKFKPYLLEVNHSPSFHTDADLDKEVKENLIKDTFKILNLSKCDKKRVIEEDKQRVRNRLMQVIQNKGSPPMINENVAIKQSNDSAQAKWEENHMGNYRLVYPGSQSEKYQPYFQQTLSSLFQETFASRARGEAGKLQREEFELKLRGEASLRTQIKSKGIFPESTMAKQKFKKIQPKKELCNSFEPMPILEADEKDRLAGLAQREFLLRSYKVAEHINGLLLNKKKVEEKGSAINEVKPSMEHIVDQVFNTKKKTENPITTQSLKGTILDPPAPLEKINRVDAYLNDRWKTKNNYFKNPVKKDFDSVPGLEILSNEATLRLRPDLPESAEWPMPYGAKSTKTHIARHFSNTVKLQGLERRLSCERNFTC</sequence>
<dbReference type="GO" id="GO:0015631">
    <property type="term" value="F:tubulin binding"/>
    <property type="evidence" value="ECO:0007669"/>
    <property type="project" value="TreeGrafter"/>
</dbReference>
<feature type="compositionally biased region" description="Polar residues" evidence="6">
    <location>
        <begin position="20"/>
        <end position="31"/>
    </location>
</feature>
<keyword evidence="4" id="KW-0547">Nucleotide-binding</keyword>
<dbReference type="AlphaFoldDB" id="A0A1B6D2B6"/>
<dbReference type="GO" id="GO:0005524">
    <property type="term" value="F:ATP binding"/>
    <property type="evidence" value="ECO:0007669"/>
    <property type="project" value="UniProtKB-KW"/>
</dbReference>
<dbReference type="FunFam" id="3.30.470.20:FF:000009">
    <property type="entry name" value="tubulin polyglutamylase TTLL5 isoform X1"/>
    <property type="match status" value="1"/>
</dbReference>
<keyword evidence="5" id="KW-0067">ATP-binding</keyword>
<evidence type="ECO:0000313" key="8">
    <source>
        <dbReference type="EMBL" id="JAS19837.1"/>
    </source>
</evidence>
<reference evidence="8" key="1">
    <citation type="submission" date="2015-12" db="EMBL/GenBank/DDBJ databases">
        <title>De novo transcriptome assembly of four potential Pierce s Disease insect vectors from Arizona vineyards.</title>
        <authorList>
            <person name="Tassone E.E."/>
        </authorList>
    </citation>
    <scope>NUCLEOTIDE SEQUENCE</scope>
</reference>
<dbReference type="Gene3D" id="3.30.470.20">
    <property type="entry name" value="ATP-grasp fold, B domain"/>
    <property type="match status" value="1"/>
</dbReference>
<feature type="region of interest" description="Disordered" evidence="6">
    <location>
        <begin position="20"/>
        <end position="42"/>
    </location>
</feature>
<evidence type="ECO:0000256" key="2">
    <source>
        <dbReference type="ARBA" id="ARBA00022598"/>
    </source>
</evidence>
<dbReference type="Pfam" id="PF03133">
    <property type="entry name" value="TTL"/>
    <property type="match status" value="1"/>
</dbReference>
<comment type="similarity">
    <text evidence="1">Belongs to the tubulin--tyrosine ligase family.</text>
</comment>
<dbReference type="SUPFAM" id="SSF56059">
    <property type="entry name" value="Glutathione synthetase ATP-binding domain-like"/>
    <property type="match status" value="1"/>
</dbReference>
<gene>
    <name evidence="7" type="ORF">g.13172</name>
    <name evidence="8" type="ORF">g.13174</name>
</gene>
<proteinExistence type="inferred from homology"/>
<dbReference type="GO" id="GO:0036064">
    <property type="term" value="C:ciliary basal body"/>
    <property type="evidence" value="ECO:0007669"/>
    <property type="project" value="TreeGrafter"/>
</dbReference>
<accession>A0A1B6D2B6</accession>
<dbReference type="GO" id="GO:0070740">
    <property type="term" value="F:tubulin-glutamic acid ligase activity"/>
    <property type="evidence" value="ECO:0007669"/>
    <property type="project" value="TreeGrafter"/>
</dbReference>
<dbReference type="PANTHER" id="PTHR12241">
    <property type="entry name" value="TUBULIN POLYGLUTAMYLASE"/>
    <property type="match status" value="1"/>
</dbReference>
<evidence type="ECO:0000256" key="6">
    <source>
        <dbReference type="SAM" id="MobiDB-lite"/>
    </source>
</evidence>
<name>A0A1B6D2B6_9HEMI</name>
<protein>
    <recommendedName>
        <fullName evidence="9">Tubulin--tyrosine ligase-like protein 9</fullName>
    </recommendedName>
</protein>
<evidence type="ECO:0000256" key="5">
    <source>
        <dbReference type="ARBA" id="ARBA00022840"/>
    </source>
</evidence>
<dbReference type="EMBL" id="GEDC01027434">
    <property type="protein sequence ID" value="JAS09864.1"/>
    <property type="molecule type" value="Transcribed_RNA"/>
</dbReference>
<evidence type="ECO:0008006" key="9">
    <source>
        <dbReference type="Google" id="ProtNLM"/>
    </source>
</evidence>
<dbReference type="InterPro" id="IPR004344">
    <property type="entry name" value="TTL/TTLL_fam"/>
</dbReference>
<dbReference type="GO" id="GO:0000226">
    <property type="term" value="P:microtubule cytoskeleton organization"/>
    <property type="evidence" value="ECO:0007669"/>
    <property type="project" value="TreeGrafter"/>
</dbReference>
<dbReference type="EMBL" id="GEDC01017461">
    <property type="protein sequence ID" value="JAS19837.1"/>
    <property type="molecule type" value="Transcribed_RNA"/>
</dbReference>